<dbReference type="RefSeq" id="WP_139607086.1">
    <property type="nucleotide sequence ID" value="NZ_VDCQ01000084.1"/>
</dbReference>
<reference evidence="1 2" key="1">
    <citation type="submission" date="2019-05" db="EMBL/GenBank/DDBJ databases">
        <title>We sequenced the genome of Paenibacillus hemerocallicola KCTC 33185 for further insight into its adaptation and study the phylogeny of Paenibacillus.</title>
        <authorList>
            <person name="Narsing Rao M.P."/>
        </authorList>
    </citation>
    <scope>NUCLEOTIDE SEQUENCE [LARGE SCALE GENOMIC DNA]</scope>
    <source>
        <strain evidence="1 2">KCTC 33185</strain>
    </source>
</reference>
<dbReference type="Gene3D" id="1.10.10.2910">
    <property type="match status" value="1"/>
</dbReference>
<sequence>MSRSSFSYIPIGRMESITGQILSDYGFDPDDKQVRSVPIEEIVEFHYDLQICWEAIDRLDAEGMVMAAIIPDRKQIILNETHRDLFDKKIGTYHFTLAHELGHWVLHAPGQSYLRSGSEYGPGYMRSDSAPENSSDADTYYCRSTSHKPAEEIQADLFAGCLLMPRPMMVRAVKQLNMLGAIQLPHIYGLADCLKVSISALSVRLKQLRLLQIESDGRVSRADGRSAPACEQLTMDL</sequence>
<proteinExistence type="predicted"/>
<dbReference type="EMBL" id="VDCQ01000084">
    <property type="protein sequence ID" value="TNJ60335.1"/>
    <property type="molecule type" value="Genomic_DNA"/>
</dbReference>
<organism evidence="1 2">
    <name type="scientific">Paenibacillus hemerocallicola</name>
    <dbReference type="NCBI Taxonomy" id="1172614"/>
    <lineage>
        <taxon>Bacteria</taxon>
        <taxon>Bacillati</taxon>
        <taxon>Bacillota</taxon>
        <taxon>Bacilli</taxon>
        <taxon>Bacillales</taxon>
        <taxon>Paenibacillaceae</taxon>
        <taxon>Paenibacillus</taxon>
    </lineage>
</organism>
<dbReference type="Proteomes" id="UP000307943">
    <property type="component" value="Unassembled WGS sequence"/>
</dbReference>
<evidence type="ECO:0000313" key="1">
    <source>
        <dbReference type="EMBL" id="TNJ60335.1"/>
    </source>
</evidence>
<evidence type="ECO:0000313" key="2">
    <source>
        <dbReference type="Proteomes" id="UP000307943"/>
    </source>
</evidence>
<gene>
    <name evidence="1" type="ORF">FE784_36040</name>
</gene>
<dbReference type="OrthoDB" id="9816277at2"/>
<keyword evidence="2" id="KW-1185">Reference proteome</keyword>
<name>A0A5C4SX54_9BACL</name>
<dbReference type="AlphaFoldDB" id="A0A5C4SX54"/>
<accession>A0A5C4SX54</accession>
<comment type="caution">
    <text evidence="1">The sequence shown here is derived from an EMBL/GenBank/DDBJ whole genome shotgun (WGS) entry which is preliminary data.</text>
</comment>
<protein>
    <submittedName>
        <fullName evidence="1">ImmA/IrrE family metallo-endopeptidase</fullName>
    </submittedName>
</protein>